<evidence type="ECO:0000256" key="1">
    <source>
        <dbReference type="ARBA" id="ARBA00007164"/>
    </source>
</evidence>
<evidence type="ECO:0000256" key="10">
    <source>
        <dbReference type="SAM" id="Phobius"/>
    </source>
</evidence>
<keyword evidence="5" id="KW-0573">Peptidoglycan synthesis</keyword>
<evidence type="ECO:0000256" key="9">
    <source>
        <dbReference type="RuleBase" id="RU004016"/>
    </source>
</evidence>
<evidence type="ECO:0000259" key="11">
    <source>
        <dbReference type="Pfam" id="PF00768"/>
    </source>
</evidence>
<keyword evidence="10" id="KW-0812">Transmembrane</keyword>
<feature type="active site" description="Acyl-ester intermediate" evidence="7">
    <location>
        <position position="116"/>
    </location>
</feature>
<dbReference type="PATRIC" id="fig|1618638.3.peg.1194"/>
<comment type="caution">
    <text evidence="12">The sequence shown here is derived from an EMBL/GenBank/DDBJ whole genome shotgun (WGS) entry which is preliminary data.</text>
</comment>
<dbReference type="SUPFAM" id="SSF56601">
    <property type="entry name" value="beta-lactamase/transpeptidase-like"/>
    <property type="match status" value="1"/>
</dbReference>
<dbReference type="PRINTS" id="PR00725">
    <property type="entry name" value="DADACBPTASE1"/>
</dbReference>
<dbReference type="InterPro" id="IPR001967">
    <property type="entry name" value="Peptidase_S11_N"/>
</dbReference>
<dbReference type="Proteomes" id="UP000034022">
    <property type="component" value="Unassembled WGS sequence"/>
</dbReference>
<feature type="active site" description="Proton acceptor" evidence="7">
    <location>
        <position position="119"/>
    </location>
</feature>
<dbReference type="InterPro" id="IPR018044">
    <property type="entry name" value="Peptidase_S11"/>
</dbReference>
<protein>
    <submittedName>
        <fullName evidence="12">D-alanyl-D-alanine carboxypeptidase</fullName>
    </submittedName>
</protein>
<accession>A0A0G0MX86</accession>
<proteinExistence type="inferred from homology"/>
<evidence type="ECO:0000313" key="12">
    <source>
        <dbReference type="EMBL" id="KKQ69541.1"/>
    </source>
</evidence>
<dbReference type="AlphaFoldDB" id="A0A0G0MX86"/>
<evidence type="ECO:0000256" key="6">
    <source>
        <dbReference type="ARBA" id="ARBA00023316"/>
    </source>
</evidence>
<feature type="transmembrane region" description="Helical" evidence="10">
    <location>
        <begin position="6"/>
        <end position="25"/>
    </location>
</feature>
<keyword evidence="6" id="KW-0961">Cell wall biogenesis/degradation</keyword>
<reference evidence="12 13" key="1">
    <citation type="journal article" date="2015" name="Nature">
        <title>rRNA introns, odd ribosomes, and small enigmatic genomes across a large radiation of phyla.</title>
        <authorList>
            <person name="Brown C.T."/>
            <person name="Hug L.A."/>
            <person name="Thomas B.C."/>
            <person name="Sharon I."/>
            <person name="Castelle C.J."/>
            <person name="Singh A."/>
            <person name="Wilkins M.J."/>
            <person name="Williams K.H."/>
            <person name="Banfield J.F."/>
        </authorList>
    </citation>
    <scope>NUCLEOTIDE SEQUENCE [LARGE SCALE GENOMIC DNA]</scope>
</reference>
<evidence type="ECO:0000256" key="4">
    <source>
        <dbReference type="ARBA" id="ARBA00022960"/>
    </source>
</evidence>
<evidence type="ECO:0000256" key="2">
    <source>
        <dbReference type="ARBA" id="ARBA00022729"/>
    </source>
</evidence>
<keyword evidence="4" id="KW-0133">Cell shape</keyword>
<gene>
    <name evidence="12" type="ORF">US91_C0013G0009</name>
</gene>
<dbReference type="Gene3D" id="3.40.710.10">
    <property type="entry name" value="DD-peptidase/beta-lactamase superfamily"/>
    <property type="match status" value="1"/>
</dbReference>
<dbReference type="GO" id="GO:0009002">
    <property type="term" value="F:serine-type D-Ala-D-Ala carboxypeptidase activity"/>
    <property type="evidence" value="ECO:0007669"/>
    <property type="project" value="InterPro"/>
</dbReference>
<feature type="active site" evidence="7">
    <location>
        <position position="171"/>
    </location>
</feature>
<evidence type="ECO:0000256" key="7">
    <source>
        <dbReference type="PIRSR" id="PIRSR618044-1"/>
    </source>
</evidence>
<keyword evidence="2" id="KW-0732">Signal</keyword>
<dbReference type="Pfam" id="PF00768">
    <property type="entry name" value="Peptidase_S11"/>
    <property type="match status" value="1"/>
</dbReference>
<evidence type="ECO:0000256" key="5">
    <source>
        <dbReference type="ARBA" id="ARBA00022984"/>
    </source>
</evidence>
<feature type="domain" description="Peptidase S11 D-alanyl-D-alanine carboxypeptidase A N-terminal" evidence="11">
    <location>
        <begin position="81"/>
        <end position="310"/>
    </location>
</feature>
<dbReference type="PANTHER" id="PTHR21581">
    <property type="entry name" value="D-ALANYL-D-ALANINE CARBOXYPEPTIDASE"/>
    <property type="match status" value="1"/>
</dbReference>
<dbReference type="PANTHER" id="PTHR21581:SF26">
    <property type="entry name" value="D-ALANYL-D-ALANINE ENDOPEPTIDASE"/>
    <property type="match status" value="1"/>
</dbReference>
<dbReference type="GO" id="GO:0071555">
    <property type="term" value="P:cell wall organization"/>
    <property type="evidence" value="ECO:0007669"/>
    <property type="project" value="UniProtKB-KW"/>
</dbReference>
<evidence type="ECO:0000256" key="8">
    <source>
        <dbReference type="PIRSR" id="PIRSR618044-2"/>
    </source>
</evidence>
<evidence type="ECO:0000256" key="3">
    <source>
        <dbReference type="ARBA" id="ARBA00022801"/>
    </source>
</evidence>
<dbReference type="EMBL" id="LBUU01000013">
    <property type="protein sequence ID" value="KKQ69541.1"/>
    <property type="molecule type" value="Genomic_DNA"/>
</dbReference>
<dbReference type="InterPro" id="IPR012338">
    <property type="entry name" value="Beta-lactam/transpept-like"/>
</dbReference>
<comment type="similarity">
    <text evidence="1 9">Belongs to the peptidase S11 family.</text>
</comment>
<dbReference type="GO" id="GO:0006508">
    <property type="term" value="P:proteolysis"/>
    <property type="evidence" value="ECO:0007669"/>
    <property type="project" value="InterPro"/>
</dbReference>
<feature type="binding site" evidence="8">
    <location>
        <position position="280"/>
    </location>
    <ligand>
        <name>substrate</name>
    </ligand>
</feature>
<keyword evidence="12" id="KW-0121">Carboxypeptidase</keyword>
<name>A0A0G0MX86_9BACT</name>
<sequence length="335" mass="36543">MHKNPLFIILSIFTIAFFSVSYFLYNSLPTLSAFQPLSINDVVAVANVSAVQTDVPLVMTETRLPESEEVRRMAQAVKITDVSDPVLESGSAIVMDSESGKIIFSKDANRKSPIASITKLMTAMVFLENNPGWETEYKISQDDKVEGGKEYIYNGDIVKVKDLFYLSLVGSANSATLALVRSTGMSEKDFVVAMNKKADELNLKDTFFADPIGLSNYNVSSAYEVAKIAKAALADESIGSAVLSKEYGFETAGGRKIVVYSTDALLDSFPLGDVSLLGGKTGYTEAAGYCFVGKFSKDNGKEIISVVLGGSDIGYRFSKTQELIEWTYGNFDWVY</sequence>
<keyword evidence="10" id="KW-0472">Membrane</keyword>
<keyword evidence="12" id="KW-0645">Protease</keyword>
<dbReference type="GO" id="GO:0009252">
    <property type="term" value="P:peptidoglycan biosynthetic process"/>
    <property type="evidence" value="ECO:0007669"/>
    <property type="project" value="UniProtKB-KW"/>
</dbReference>
<dbReference type="GO" id="GO:0008360">
    <property type="term" value="P:regulation of cell shape"/>
    <property type="evidence" value="ECO:0007669"/>
    <property type="project" value="UniProtKB-KW"/>
</dbReference>
<keyword evidence="10" id="KW-1133">Transmembrane helix</keyword>
<evidence type="ECO:0000313" key="13">
    <source>
        <dbReference type="Proteomes" id="UP000034022"/>
    </source>
</evidence>
<keyword evidence="3" id="KW-0378">Hydrolase</keyword>
<organism evidence="12 13">
    <name type="scientific">Candidatus Falkowbacteria bacterium GW2011_GWE1_38_31</name>
    <dbReference type="NCBI Taxonomy" id="1618638"/>
    <lineage>
        <taxon>Bacteria</taxon>
        <taxon>Candidatus Falkowiibacteriota</taxon>
    </lineage>
</organism>